<evidence type="ECO:0000313" key="2">
    <source>
        <dbReference type="Proteomes" id="UP000468531"/>
    </source>
</evidence>
<gene>
    <name evidence="1" type="ORF">FNJ47_29025</name>
</gene>
<keyword evidence="2" id="KW-1185">Reference proteome</keyword>
<comment type="caution">
    <text evidence="1">The sequence shown here is derived from an EMBL/GenBank/DDBJ whole genome shotgun (WGS) entry which is preliminary data.</text>
</comment>
<name>A0A6P1BNF7_9BRAD</name>
<dbReference type="EMBL" id="VKHP01000144">
    <property type="protein sequence ID" value="NEU99754.1"/>
    <property type="molecule type" value="Genomic_DNA"/>
</dbReference>
<reference evidence="1 2" key="1">
    <citation type="journal article" date="2020" name="Arch. Microbiol.">
        <title>Bradyrhizobium uaiense sp. nov., a new highly efficient cowpea symbiont.</title>
        <authorList>
            <person name="Cabral Michel D."/>
            <person name="Azarias Guimaraes A."/>
            <person name="Martins da Costa E."/>
            <person name="Soares de Carvalho T."/>
            <person name="Balsanelli E."/>
            <person name="Willems A."/>
            <person name="Maltempi de Souza E."/>
            <person name="de Souza Moreira F.M."/>
        </authorList>
    </citation>
    <scope>NUCLEOTIDE SEQUENCE [LARGE SCALE GENOMIC DNA]</scope>
    <source>
        <strain evidence="1 2">UFLA 03-164</strain>
    </source>
</reference>
<accession>A0A6P1BNF7</accession>
<organism evidence="1 2">
    <name type="scientific">Bradyrhizobium uaiense</name>
    <dbReference type="NCBI Taxonomy" id="2594946"/>
    <lineage>
        <taxon>Bacteria</taxon>
        <taxon>Pseudomonadati</taxon>
        <taxon>Pseudomonadota</taxon>
        <taxon>Alphaproteobacteria</taxon>
        <taxon>Hyphomicrobiales</taxon>
        <taxon>Nitrobacteraceae</taxon>
        <taxon>Bradyrhizobium</taxon>
    </lineage>
</organism>
<sequence>MINPNCPICGGLGWVCENHPHLAWTKDPRGCQCGAGMRCACNSSDDIDQGLEEPDVSGVFSETPPSKS</sequence>
<protein>
    <submittedName>
        <fullName evidence="1">Uncharacterized protein</fullName>
    </submittedName>
</protein>
<proteinExistence type="predicted"/>
<dbReference type="Proteomes" id="UP000468531">
    <property type="component" value="Unassembled WGS sequence"/>
</dbReference>
<evidence type="ECO:0000313" key="1">
    <source>
        <dbReference type="EMBL" id="NEU99754.1"/>
    </source>
</evidence>
<dbReference type="AlphaFoldDB" id="A0A6P1BNF7"/>